<keyword evidence="5" id="KW-1185">Reference proteome</keyword>
<gene>
    <name evidence="1" type="ORF">BYL167_LOCUS36387</name>
    <name evidence="4" type="ORF">GIL414_LOCUS55067</name>
    <name evidence="3" type="ORF">OVN521_LOCUS51174</name>
    <name evidence="2" type="ORF">SMN809_LOCUS43802</name>
</gene>
<dbReference type="EMBL" id="CAJOBG010121730">
    <property type="protein sequence ID" value="CAF4781014.1"/>
    <property type="molecule type" value="Genomic_DNA"/>
</dbReference>
<dbReference type="Proteomes" id="UP000676336">
    <property type="component" value="Unassembled WGS sequence"/>
</dbReference>
<dbReference type="Proteomes" id="UP000681720">
    <property type="component" value="Unassembled WGS sequence"/>
</dbReference>
<evidence type="ECO:0000313" key="2">
    <source>
        <dbReference type="EMBL" id="CAF4719803.1"/>
    </source>
</evidence>
<dbReference type="AlphaFoldDB" id="A0A821NAX6"/>
<proteinExistence type="predicted"/>
<organism evidence="3 5">
    <name type="scientific">Rotaria magnacalcarata</name>
    <dbReference type="NCBI Taxonomy" id="392030"/>
    <lineage>
        <taxon>Eukaryota</taxon>
        <taxon>Metazoa</taxon>
        <taxon>Spiralia</taxon>
        <taxon>Gnathifera</taxon>
        <taxon>Rotifera</taxon>
        <taxon>Eurotatoria</taxon>
        <taxon>Bdelloidea</taxon>
        <taxon>Philodinida</taxon>
        <taxon>Philodinidae</taxon>
        <taxon>Rotaria</taxon>
    </lineage>
</organism>
<name>A0A821NAX6_9BILA</name>
<dbReference type="EMBL" id="CAJOBJ010194573">
    <property type="protein sequence ID" value="CAF4964763.1"/>
    <property type="molecule type" value="Genomic_DNA"/>
</dbReference>
<accession>A0A821NAX6</accession>
<dbReference type="EMBL" id="CAJOBI010130024">
    <property type="protein sequence ID" value="CAF4719803.1"/>
    <property type="molecule type" value="Genomic_DNA"/>
</dbReference>
<evidence type="ECO:0000313" key="1">
    <source>
        <dbReference type="EMBL" id="CAF4509216.1"/>
    </source>
</evidence>
<dbReference type="Proteomes" id="UP000681967">
    <property type="component" value="Unassembled WGS sequence"/>
</dbReference>
<protein>
    <submittedName>
        <fullName evidence="3">Uncharacterized protein</fullName>
    </submittedName>
</protein>
<dbReference type="Proteomes" id="UP000663866">
    <property type="component" value="Unassembled WGS sequence"/>
</dbReference>
<sequence length="81" mass="9129">TCKRQLDTHGLVYARLDLSTMMSSNVIDEELLILKLWNMGKGLTTIAGQFTTDETQQSTIYHTADGNQYTAHDEALVQRIL</sequence>
<reference evidence="3" key="1">
    <citation type="submission" date="2021-02" db="EMBL/GenBank/DDBJ databases">
        <authorList>
            <person name="Nowell W R."/>
        </authorList>
    </citation>
    <scope>NUCLEOTIDE SEQUENCE</scope>
</reference>
<comment type="caution">
    <text evidence="3">The sequence shown here is derived from an EMBL/GenBank/DDBJ whole genome shotgun (WGS) entry which is preliminary data.</text>
</comment>
<feature type="non-terminal residue" evidence="3">
    <location>
        <position position="81"/>
    </location>
</feature>
<evidence type="ECO:0000313" key="3">
    <source>
        <dbReference type="EMBL" id="CAF4781014.1"/>
    </source>
</evidence>
<evidence type="ECO:0000313" key="4">
    <source>
        <dbReference type="EMBL" id="CAF4964763.1"/>
    </source>
</evidence>
<dbReference type="EMBL" id="CAJOBH010079257">
    <property type="protein sequence ID" value="CAF4509216.1"/>
    <property type="molecule type" value="Genomic_DNA"/>
</dbReference>
<evidence type="ECO:0000313" key="5">
    <source>
        <dbReference type="Proteomes" id="UP000663866"/>
    </source>
</evidence>
<feature type="non-terminal residue" evidence="3">
    <location>
        <position position="1"/>
    </location>
</feature>